<dbReference type="AlphaFoldDB" id="A0A1M4EMD9"/>
<gene>
    <name evidence="3" type="ORF">BN4615_P9501</name>
</gene>
<dbReference type="InterPro" id="IPR051448">
    <property type="entry name" value="CdaR-like_regulators"/>
</dbReference>
<protein>
    <submittedName>
        <fullName evidence="3">Regulator of polyketide synthase expression</fullName>
    </submittedName>
</protein>
<dbReference type="InterPro" id="IPR042070">
    <property type="entry name" value="PucR_C-HTH_sf"/>
</dbReference>
<dbReference type="Pfam" id="PF13556">
    <property type="entry name" value="HTH_30"/>
    <property type="match status" value="1"/>
</dbReference>
<accession>A0A1M4EMD9</accession>
<proteinExistence type="predicted"/>
<feature type="compositionally biased region" description="Gly residues" evidence="1">
    <location>
        <begin position="80"/>
        <end position="97"/>
    </location>
</feature>
<organism evidence="3">
    <name type="scientific">Nonomuraea gerenzanensis</name>
    <dbReference type="NCBI Taxonomy" id="93944"/>
    <lineage>
        <taxon>Bacteria</taxon>
        <taxon>Bacillati</taxon>
        <taxon>Actinomycetota</taxon>
        <taxon>Actinomycetes</taxon>
        <taxon>Streptosporangiales</taxon>
        <taxon>Streptosporangiaceae</taxon>
        <taxon>Nonomuraea</taxon>
    </lineage>
</organism>
<evidence type="ECO:0000259" key="2">
    <source>
        <dbReference type="Pfam" id="PF13556"/>
    </source>
</evidence>
<feature type="domain" description="PucR C-terminal helix-turn-helix" evidence="2">
    <location>
        <begin position="494"/>
        <end position="550"/>
    </location>
</feature>
<feature type="region of interest" description="Disordered" evidence="1">
    <location>
        <begin position="75"/>
        <end position="101"/>
    </location>
</feature>
<dbReference type="EMBL" id="LT559118">
    <property type="protein sequence ID" value="SBO99985.1"/>
    <property type="molecule type" value="Genomic_DNA"/>
</dbReference>
<dbReference type="PANTHER" id="PTHR33744">
    <property type="entry name" value="CARBOHYDRATE DIACID REGULATOR"/>
    <property type="match status" value="1"/>
</dbReference>
<evidence type="ECO:0000256" key="1">
    <source>
        <dbReference type="SAM" id="MobiDB-lite"/>
    </source>
</evidence>
<dbReference type="Gene3D" id="1.10.10.2840">
    <property type="entry name" value="PucR C-terminal helix-turn-helix domain"/>
    <property type="match status" value="1"/>
</dbReference>
<sequence length="558" mass="58783">MMITLDRLVNVLGGYGVRLCNRPEARAAWLHGVAVPDTAGRHVTGDLLLAIGTGSIAEAVRCAVAAKAKAVLVRPAPSGADGGSGDAAGSGADGGSGDAAASGADLDRQAAALGDRHQVAVLLADPAIPWSQLAGVVYGLVLESRETASGRGPTDLFALADSLADTLGGAVTIEDRHSRVLAYSRSQQAGDPARLETILARRVPDRLRELFQRRGVFDRLAAADDPVFVPADPEHGLTARTVVPVRAGRELLGSVWVTCERPPAGAHRRALADGAHTVALHLLRSRASADLERQVESDLIIRLLEGGADAVTVISRLGLAPQPLRVVAVRAHADGDQHADGDRRPAGGRRVGGDRHAALLLAFEQATTGFGWSRPGRSALLGDTLYTVLPAEQADAARRWISALAAELPAQVRVAAGIGAPAEAAELPAGRQEADECLALHESRPHDLPPAYDDSWDDILLRRLRAAVRTGRTPARGPVSTLLRHDARHGTRFVATLRAWLESQGDPAVAAERLGVHPNTVRNRLRKLGELTPLDLADARQRLAMTIMLAAVEDEPGT</sequence>
<dbReference type="InterPro" id="IPR025736">
    <property type="entry name" value="PucR_C-HTH_dom"/>
</dbReference>
<reference evidence="3" key="1">
    <citation type="submission" date="2016-04" db="EMBL/GenBank/DDBJ databases">
        <authorList>
            <person name="Evans L.H."/>
            <person name="Alamgir A."/>
            <person name="Owens N."/>
            <person name="Weber N.D."/>
            <person name="Virtaneva K."/>
            <person name="Barbian K."/>
            <person name="Babar A."/>
            <person name="Rosenke K."/>
        </authorList>
    </citation>
    <scope>NUCLEOTIDE SEQUENCE</scope>
    <source>
        <strain evidence="3">Nono1</strain>
    </source>
</reference>
<name>A0A1M4EMD9_9ACTN</name>
<dbReference type="PANTHER" id="PTHR33744:SF17">
    <property type="entry name" value="CONSERVED PROTEIN"/>
    <property type="match status" value="1"/>
</dbReference>
<evidence type="ECO:0000313" key="3">
    <source>
        <dbReference type="EMBL" id="SBO99985.1"/>
    </source>
</evidence>